<accession>A0ABT7ZZV7</accession>
<name>A0ABT7ZZV7_9PROT</name>
<comment type="similarity">
    <text evidence="2">Belongs to the VirD4/TraG family.</text>
</comment>
<evidence type="ECO:0000256" key="5">
    <source>
        <dbReference type="ARBA" id="ARBA00022989"/>
    </source>
</evidence>
<evidence type="ECO:0000256" key="3">
    <source>
        <dbReference type="ARBA" id="ARBA00022475"/>
    </source>
</evidence>
<comment type="caution">
    <text evidence="7">The sequence shown here is derived from an EMBL/GenBank/DDBJ whole genome shotgun (WGS) entry which is preliminary data.</text>
</comment>
<gene>
    <name evidence="7" type="ORF">QWZ14_01240</name>
</gene>
<dbReference type="CDD" id="cd01127">
    <property type="entry name" value="TrwB_TraG_TraD_VirD4"/>
    <property type="match status" value="1"/>
</dbReference>
<proteinExistence type="inferred from homology"/>
<keyword evidence="5" id="KW-1133">Transmembrane helix</keyword>
<dbReference type="InterPro" id="IPR051539">
    <property type="entry name" value="T4SS-coupling_protein"/>
</dbReference>
<keyword evidence="4" id="KW-0812">Transmembrane</keyword>
<dbReference type="Pfam" id="PF02534">
    <property type="entry name" value="T4SS-DNA_transf"/>
    <property type="match status" value="1"/>
</dbReference>
<dbReference type="Proteomes" id="UP001529369">
    <property type="component" value="Unassembled WGS sequence"/>
</dbReference>
<protein>
    <submittedName>
        <fullName evidence="7">Type IV secretory system conjugative DNA transfer family protein</fullName>
    </submittedName>
</protein>
<dbReference type="Gene3D" id="3.40.50.300">
    <property type="entry name" value="P-loop containing nucleotide triphosphate hydrolases"/>
    <property type="match status" value="1"/>
</dbReference>
<dbReference type="PANTHER" id="PTHR37937">
    <property type="entry name" value="CONJUGATIVE TRANSFER: DNA TRANSPORT"/>
    <property type="match status" value="1"/>
</dbReference>
<dbReference type="InterPro" id="IPR027417">
    <property type="entry name" value="P-loop_NTPase"/>
</dbReference>
<keyword evidence="3" id="KW-1003">Cell membrane</keyword>
<comment type="subcellular location">
    <subcellularLocation>
        <location evidence="1">Cell membrane</location>
        <topology evidence="1">Multi-pass membrane protein</topology>
    </subcellularLocation>
</comment>
<dbReference type="SUPFAM" id="SSF52540">
    <property type="entry name" value="P-loop containing nucleoside triphosphate hydrolases"/>
    <property type="match status" value="1"/>
</dbReference>
<evidence type="ECO:0000256" key="2">
    <source>
        <dbReference type="ARBA" id="ARBA00008806"/>
    </source>
</evidence>
<organism evidence="7 8">
    <name type="scientific">Paeniroseomonas aquatica</name>
    <dbReference type="NCBI Taxonomy" id="373043"/>
    <lineage>
        <taxon>Bacteria</taxon>
        <taxon>Pseudomonadati</taxon>
        <taxon>Pseudomonadota</taxon>
        <taxon>Alphaproteobacteria</taxon>
        <taxon>Acetobacterales</taxon>
        <taxon>Acetobacteraceae</taxon>
        <taxon>Paeniroseomonas</taxon>
    </lineage>
</organism>
<dbReference type="InterPro" id="IPR003688">
    <property type="entry name" value="TraG/VirD4"/>
</dbReference>
<evidence type="ECO:0000313" key="8">
    <source>
        <dbReference type="Proteomes" id="UP001529369"/>
    </source>
</evidence>
<dbReference type="EMBL" id="JAUFPN010000009">
    <property type="protein sequence ID" value="MDN3563004.1"/>
    <property type="molecule type" value="Genomic_DNA"/>
</dbReference>
<keyword evidence="8" id="KW-1185">Reference proteome</keyword>
<sequence>MTGSRAALLGSTAVATGAAWTVTASAAFLWGTGLWDAFPYPSWQWWQYLGVAGTNTTVDFWLRASAVAATGLVGAVAGRLGWIYLRQEKPLHGESHFATRGEAARSGIVFAPRPLPDGILLGKHGWGPFARYACLPGQQHVAVYAPTEEGKGVSFVVPNAMNWGGALVAFSVKRDLVKWAAAERARKGDEVFVLDFGDPEGRTHRWNPLGLVRRGTPDATDDIQKAMVALVPEQPRATNPYWSDAGRRIATALAVLVSETPGEPLTVAAVAALARRADSAAHLRKMVADARAAGRPYPRAAVDTLLGWADGLEKGSEEARGVRQTILTALALWEVPRIAAATAASDLDIRQLRTQRMAIFLCAQPSDLRRMRPIYAIFFQQLIDTMAREEFGDRPEHRHRVLAILDEFWALGEHRVLADATAFIRSSGLRMAIVVQSKDQTRLSFDEDGSRNIYANMGAELALGGLDQRQAEEVSQRGGSDTVRETTRSQPRFLRWLHPHKQSESETVRRRALMLAQEVQRLAPDKLLVLRRRLGLLMLDRLVWYRDPWFRRKAGDPPAMPSLAVQVERDAAMSVATAD</sequence>
<keyword evidence="6" id="KW-0472">Membrane</keyword>
<evidence type="ECO:0000256" key="4">
    <source>
        <dbReference type="ARBA" id="ARBA00022692"/>
    </source>
</evidence>
<evidence type="ECO:0000256" key="6">
    <source>
        <dbReference type="ARBA" id="ARBA00023136"/>
    </source>
</evidence>
<dbReference type="RefSeq" id="WP_290314734.1">
    <property type="nucleotide sequence ID" value="NZ_JAUFPN010000009.1"/>
</dbReference>
<reference evidence="8" key="1">
    <citation type="journal article" date="2019" name="Int. J. Syst. Evol. Microbiol.">
        <title>The Global Catalogue of Microorganisms (GCM) 10K type strain sequencing project: providing services to taxonomists for standard genome sequencing and annotation.</title>
        <authorList>
            <consortium name="The Broad Institute Genomics Platform"/>
            <consortium name="The Broad Institute Genome Sequencing Center for Infectious Disease"/>
            <person name="Wu L."/>
            <person name="Ma J."/>
        </authorList>
    </citation>
    <scope>NUCLEOTIDE SEQUENCE [LARGE SCALE GENOMIC DNA]</scope>
    <source>
        <strain evidence="8">CECT 7131</strain>
    </source>
</reference>
<evidence type="ECO:0000256" key="1">
    <source>
        <dbReference type="ARBA" id="ARBA00004651"/>
    </source>
</evidence>
<dbReference type="PANTHER" id="PTHR37937:SF1">
    <property type="entry name" value="CONJUGATIVE TRANSFER: DNA TRANSPORT"/>
    <property type="match status" value="1"/>
</dbReference>
<evidence type="ECO:0000313" key="7">
    <source>
        <dbReference type="EMBL" id="MDN3563004.1"/>
    </source>
</evidence>